<gene>
    <name evidence="7" type="ORF">B7463_g2670</name>
</gene>
<proteinExistence type="predicted"/>
<dbReference type="GO" id="GO:0003677">
    <property type="term" value="F:DNA binding"/>
    <property type="evidence" value="ECO:0007669"/>
    <property type="project" value="UniProtKB-KW"/>
</dbReference>
<evidence type="ECO:0000256" key="5">
    <source>
        <dbReference type="ARBA" id="ARBA00023242"/>
    </source>
</evidence>
<sequence>MYEADFPLWGPTSMPNSTLDNHTFESIMISPLTTYSTLDTADGCSIGHDLSPSTSIDELDSLLNNIGGNNPSTSQGPFAVQDPGNIGNSFSREARFDPDIPHSCLNLALNIIPMLQVSPPTCALASISPDKYKTAPALSMEHTISTNRAITDSITLMLSCSCSLDEHLAPILSLIVFQILASYASAAKEADHIPNQNLTQFHDYSPSRLDQGTTSPLSNKICAQLILSELHRVVTVVEVLSTRFKEARGYADVNIGSSRSDNMGKRSRCISSSVFVQLEVDLRRRLTEVTNEVLEILRGG</sequence>
<keyword evidence="5" id="KW-0539">Nucleus</keyword>
<dbReference type="GO" id="GO:0005634">
    <property type="term" value="C:nucleus"/>
    <property type="evidence" value="ECO:0007669"/>
    <property type="project" value="InterPro"/>
</dbReference>
<evidence type="ECO:0000313" key="8">
    <source>
        <dbReference type="Proteomes" id="UP000258309"/>
    </source>
</evidence>
<evidence type="ECO:0000313" key="7">
    <source>
        <dbReference type="EMBL" id="RFU33674.1"/>
    </source>
</evidence>
<dbReference type="OrthoDB" id="2740448at2759"/>
<organism evidence="7 8">
    <name type="scientific">Scytalidium lignicola</name>
    <name type="common">Hyphomycete</name>
    <dbReference type="NCBI Taxonomy" id="5539"/>
    <lineage>
        <taxon>Eukaryota</taxon>
        <taxon>Fungi</taxon>
        <taxon>Dikarya</taxon>
        <taxon>Ascomycota</taxon>
        <taxon>Pezizomycotina</taxon>
        <taxon>Leotiomycetes</taxon>
        <taxon>Leotiomycetes incertae sedis</taxon>
        <taxon>Scytalidium</taxon>
    </lineage>
</organism>
<dbReference type="GO" id="GO:0046872">
    <property type="term" value="F:metal ion binding"/>
    <property type="evidence" value="ECO:0007669"/>
    <property type="project" value="UniProtKB-KW"/>
</dbReference>
<evidence type="ECO:0000256" key="4">
    <source>
        <dbReference type="ARBA" id="ARBA00023163"/>
    </source>
</evidence>
<keyword evidence="4" id="KW-0804">Transcription</keyword>
<dbReference type="GO" id="GO:0045122">
    <property type="term" value="P:aflatoxin biosynthetic process"/>
    <property type="evidence" value="ECO:0007669"/>
    <property type="project" value="InterPro"/>
</dbReference>
<dbReference type="AlphaFoldDB" id="A0A3E2HJU8"/>
<protein>
    <recommendedName>
        <fullName evidence="6">Aflatoxin regulatory protein domain-containing protein</fullName>
    </recommendedName>
</protein>
<dbReference type="InterPro" id="IPR013700">
    <property type="entry name" value="AflR"/>
</dbReference>
<evidence type="ECO:0000256" key="3">
    <source>
        <dbReference type="ARBA" id="ARBA00023125"/>
    </source>
</evidence>
<feature type="domain" description="Aflatoxin regulatory protein" evidence="6">
    <location>
        <begin position="101"/>
        <end position="196"/>
    </location>
</feature>
<evidence type="ECO:0000259" key="6">
    <source>
        <dbReference type="Pfam" id="PF08493"/>
    </source>
</evidence>
<evidence type="ECO:0000256" key="1">
    <source>
        <dbReference type="ARBA" id="ARBA00022723"/>
    </source>
</evidence>
<dbReference type="Pfam" id="PF08493">
    <property type="entry name" value="AflR"/>
    <property type="match status" value="1"/>
</dbReference>
<comment type="caution">
    <text evidence="7">The sequence shown here is derived from an EMBL/GenBank/DDBJ whole genome shotgun (WGS) entry which is preliminary data.</text>
</comment>
<keyword evidence="3" id="KW-0238">DNA-binding</keyword>
<keyword evidence="2" id="KW-0805">Transcription regulation</keyword>
<feature type="non-terminal residue" evidence="7">
    <location>
        <position position="1"/>
    </location>
</feature>
<dbReference type="Proteomes" id="UP000258309">
    <property type="component" value="Unassembled WGS sequence"/>
</dbReference>
<keyword evidence="8" id="KW-1185">Reference proteome</keyword>
<accession>A0A3E2HJU8</accession>
<name>A0A3E2HJU8_SCYLI</name>
<keyword evidence="1" id="KW-0479">Metal-binding</keyword>
<dbReference type="GO" id="GO:0006355">
    <property type="term" value="P:regulation of DNA-templated transcription"/>
    <property type="evidence" value="ECO:0007669"/>
    <property type="project" value="InterPro"/>
</dbReference>
<evidence type="ECO:0000256" key="2">
    <source>
        <dbReference type="ARBA" id="ARBA00023015"/>
    </source>
</evidence>
<dbReference type="EMBL" id="NCSJ02000032">
    <property type="protein sequence ID" value="RFU33674.1"/>
    <property type="molecule type" value="Genomic_DNA"/>
</dbReference>
<reference evidence="7 8" key="1">
    <citation type="submission" date="2018-05" db="EMBL/GenBank/DDBJ databases">
        <title>Draft genome sequence of Scytalidium lignicola DSM 105466, a ubiquitous saprotrophic fungus.</title>
        <authorList>
            <person name="Buettner E."/>
            <person name="Gebauer A.M."/>
            <person name="Hofrichter M."/>
            <person name="Liers C."/>
            <person name="Kellner H."/>
        </authorList>
    </citation>
    <scope>NUCLEOTIDE SEQUENCE [LARGE SCALE GENOMIC DNA]</scope>
    <source>
        <strain evidence="7 8">DSM 105466</strain>
    </source>
</reference>
<feature type="non-terminal residue" evidence="7">
    <location>
        <position position="300"/>
    </location>
</feature>